<accession>A0A0K1E6U7</accession>
<evidence type="ECO:0000313" key="2">
    <source>
        <dbReference type="EMBL" id="AKT36303.1"/>
    </source>
</evidence>
<feature type="region of interest" description="Disordered" evidence="1">
    <location>
        <begin position="207"/>
        <end position="267"/>
    </location>
</feature>
<dbReference type="EMBL" id="CP012159">
    <property type="protein sequence ID" value="AKT36303.1"/>
    <property type="molecule type" value="Genomic_DNA"/>
</dbReference>
<proteinExistence type="predicted"/>
<gene>
    <name evidence="2" type="ORF">CMC5_004170</name>
</gene>
<evidence type="ECO:0000256" key="1">
    <source>
        <dbReference type="SAM" id="MobiDB-lite"/>
    </source>
</evidence>
<name>A0A0K1E6U7_CHOCO</name>
<reference evidence="2 3" key="1">
    <citation type="submission" date="2015-07" db="EMBL/GenBank/DDBJ databases">
        <title>Genome analysis of myxobacterium Chondromyces crocatus Cm c5 reveals a high potential for natural compound synthesis and the genetic basis for the loss of fruiting body formation.</title>
        <authorList>
            <person name="Zaburannyi N."/>
            <person name="Bunk B."/>
            <person name="Maier J."/>
            <person name="Overmann J."/>
            <person name="Mueller R."/>
        </authorList>
    </citation>
    <scope>NUCLEOTIDE SEQUENCE [LARGE SCALE GENOMIC DNA]</scope>
    <source>
        <strain evidence="2 3">Cm c5</strain>
    </source>
</reference>
<feature type="compositionally biased region" description="Basic and acidic residues" evidence="1">
    <location>
        <begin position="30"/>
        <end position="54"/>
    </location>
</feature>
<feature type="region of interest" description="Disordered" evidence="1">
    <location>
        <begin position="1"/>
        <end position="70"/>
    </location>
</feature>
<dbReference type="KEGG" id="ccro:CMC5_004170"/>
<dbReference type="AlphaFoldDB" id="A0A0K1E6U7"/>
<dbReference type="STRING" id="52.CMC5_004170"/>
<feature type="compositionally biased region" description="Basic and acidic residues" evidence="1">
    <location>
        <begin position="113"/>
        <end position="127"/>
    </location>
</feature>
<evidence type="ECO:0000313" key="3">
    <source>
        <dbReference type="Proteomes" id="UP000067626"/>
    </source>
</evidence>
<feature type="compositionally biased region" description="Low complexity" evidence="1">
    <location>
        <begin position="214"/>
        <end position="232"/>
    </location>
</feature>
<sequence length="301" mass="31510">MIPLSAGFSGRSPLAFSSSQRRGDAGSSPHDGDREKGLPRADHRQSKNADKARNDPGANGEPGRLSDRPECPFPEFVSGCCRVHSGRLTLVGMFQFDHEPDLLTGRRTQLGERAPRSVRRMSEEHAAARQMGSAGDREMSTPAASAAEGDGVMADASNQGPGPAKASLSSASCPRVSYDHPPGVADVSAALPGLRLSRTMMFSQASGSPAALMVSSRRSSRVSRSPRPSSSPFPAFHPGSRDRGDGQLPPPGPGGRGGAEPSASLAPFSSGEFVGVQFTVHSWASRQSQQGKHDADQCIVA</sequence>
<dbReference type="Proteomes" id="UP000067626">
    <property type="component" value="Chromosome"/>
</dbReference>
<keyword evidence="3" id="KW-1185">Reference proteome</keyword>
<feature type="region of interest" description="Disordered" evidence="1">
    <location>
        <begin position="113"/>
        <end position="176"/>
    </location>
</feature>
<organism evidence="2 3">
    <name type="scientific">Chondromyces crocatus</name>
    <dbReference type="NCBI Taxonomy" id="52"/>
    <lineage>
        <taxon>Bacteria</taxon>
        <taxon>Pseudomonadati</taxon>
        <taxon>Myxococcota</taxon>
        <taxon>Polyangia</taxon>
        <taxon>Polyangiales</taxon>
        <taxon>Polyangiaceae</taxon>
        <taxon>Chondromyces</taxon>
    </lineage>
</organism>
<protein>
    <submittedName>
        <fullName evidence="2">Uncharacterized protein</fullName>
    </submittedName>
</protein>